<dbReference type="PANTHER" id="PTHR23028">
    <property type="entry name" value="ACETYLTRANSFERASE"/>
    <property type="match status" value="1"/>
</dbReference>
<evidence type="ECO:0000313" key="5">
    <source>
        <dbReference type="Proteomes" id="UP000235371"/>
    </source>
</evidence>
<dbReference type="GeneID" id="36581713"/>
<dbReference type="InterPro" id="IPR002656">
    <property type="entry name" value="Acyl_transf_3_dom"/>
</dbReference>
<feature type="domain" description="Acyltransferase 3" evidence="3">
    <location>
        <begin position="120"/>
        <end position="523"/>
    </location>
</feature>
<feature type="transmembrane region" description="Helical" evidence="2">
    <location>
        <begin position="167"/>
        <end position="186"/>
    </location>
</feature>
<evidence type="ECO:0000259" key="3">
    <source>
        <dbReference type="Pfam" id="PF01757"/>
    </source>
</evidence>
<dbReference type="Proteomes" id="UP000235371">
    <property type="component" value="Unassembled WGS sequence"/>
</dbReference>
<evidence type="ECO:0000256" key="2">
    <source>
        <dbReference type="SAM" id="Phobius"/>
    </source>
</evidence>
<organism evidence="4 5">
    <name type="scientific">Hyaloscypha bicolor E</name>
    <dbReference type="NCBI Taxonomy" id="1095630"/>
    <lineage>
        <taxon>Eukaryota</taxon>
        <taxon>Fungi</taxon>
        <taxon>Dikarya</taxon>
        <taxon>Ascomycota</taxon>
        <taxon>Pezizomycotina</taxon>
        <taxon>Leotiomycetes</taxon>
        <taxon>Helotiales</taxon>
        <taxon>Hyaloscyphaceae</taxon>
        <taxon>Hyaloscypha</taxon>
        <taxon>Hyaloscypha bicolor</taxon>
    </lineage>
</organism>
<evidence type="ECO:0000256" key="1">
    <source>
        <dbReference type="SAM" id="MobiDB-lite"/>
    </source>
</evidence>
<dbReference type="RefSeq" id="XP_024744003.1">
    <property type="nucleotide sequence ID" value="XM_024873633.1"/>
</dbReference>
<gene>
    <name evidence="4" type="ORF">K444DRAFT_515873</name>
</gene>
<dbReference type="PANTHER" id="PTHR23028:SF134">
    <property type="entry name" value="PUTATIVE (AFU_ORTHOLOGUE AFUA_4G08520)-RELATED"/>
    <property type="match status" value="1"/>
</dbReference>
<keyword evidence="2" id="KW-0472">Membrane</keyword>
<dbReference type="GO" id="GO:0016747">
    <property type="term" value="F:acyltransferase activity, transferring groups other than amino-acyl groups"/>
    <property type="evidence" value="ECO:0007669"/>
    <property type="project" value="InterPro"/>
</dbReference>
<dbReference type="AlphaFoldDB" id="A0A2J6TVQ0"/>
<feature type="compositionally biased region" description="Low complexity" evidence="1">
    <location>
        <begin position="23"/>
        <end position="32"/>
    </location>
</feature>
<dbReference type="STRING" id="1095630.A0A2J6TVQ0"/>
<name>A0A2J6TVQ0_9HELO</name>
<dbReference type="InterPro" id="IPR050879">
    <property type="entry name" value="Acyltransferase_3"/>
</dbReference>
<accession>A0A2J6TVQ0</accession>
<keyword evidence="2" id="KW-1133">Transmembrane helix</keyword>
<feature type="region of interest" description="Disordered" evidence="1">
    <location>
        <begin position="1"/>
        <end position="32"/>
    </location>
</feature>
<feature type="transmembrane region" description="Helical" evidence="2">
    <location>
        <begin position="218"/>
        <end position="238"/>
    </location>
</feature>
<feature type="transmembrane region" description="Helical" evidence="2">
    <location>
        <begin position="295"/>
        <end position="313"/>
    </location>
</feature>
<feature type="transmembrane region" description="Helical" evidence="2">
    <location>
        <begin position="325"/>
        <end position="347"/>
    </location>
</feature>
<feature type="transmembrane region" description="Helical" evidence="2">
    <location>
        <begin position="387"/>
        <end position="404"/>
    </location>
</feature>
<dbReference type="InParanoid" id="A0A2J6TVQ0"/>
<keyword evidence="5" id="KW-1185">Reference proteome</keyword>
<proteinExistence type="predicted"/>
<sequence length="561" mass="63907">MPHLEESFPLASYHDAPEKDTTDPSPSSTSTKLTTITEYDEIGIRRLSTDSASTAFSDLETEDLLAKGAEVSQATKKRWSRRCKSWSTSRPVKIISPVLLALIPSFFRKSEKRKLYPTSYLDGLRGVAAFFVTQDHLFHDWFPILFHGYDTVPDSNHFMQLPILRCWYSGSGMVCVFFVISGYVLANKSLQLMRSRPCDFSAIFDTLASSAFRRGVRLFLPITASTFLSLIFELTHVYPREYKGKLPIHASTWPAQFYDWYLNLLASTNPFQMINPGNPIPQETPYDVHLWTIPYEFRGSMVVFLTLLAIAKTKNSIKTFFLGMFVLYTLWIGQWDLGLFLGGAFFAELQFLRRDLFPSHSTSLLSPPSTTSTPPRPRPFLLKYSKLFLHLLTIPLFFAGLYLISIPDQQPESTPGWRRIHAMTPPQYRTEIAPWYTAKFWGTVGSLILLVSLSFSPPLPFSSSPSGLLQLPFTTPLAQDLGDISYSLYMMHGPMLYSIGHYMRKHADSQPPEMFWWDFVKCVIVWGGATIWSADLFTRFIDSPSVGFGKWCAGRCWVENE</sequence>
<evidence type="ECO:0000313" key="4">
    <source>
        <dbReference type="EMBL" id="PMD67099.1"/>
    </source>
</evidence>
<keyword evidence="2" id="KW-0812">Transmembrane</keyword>
<dbReference type="OrthoDB" id="5819582at2759"/>
<reference evidence="4 5" key="1">
    <citation type="submission" date="2016-04" db="EMBL/GenBank/DDBJ databases">
        <title>A degradative enzymes factory behind the ericoid mycorrhizal symbiosis.</title>
        <authorList>
            <consortium name="DOE Joint Genome Institute"/>
            <person name="Martino E."/>
            <person name="Morin E."/>
            <person name="Grelet G."/>
            <person name="Kuo A."/>
            <person name="Kohler A."/>
            <person name="Daghino S."/>
            <person name="Barry K."/>
            <person name="Choi C."/>
            <person name="Cichocki N."/>
            <person name="Clum A."/>
            <person name="Copeland A."/>
            <person name="Hainaut M."/>
            <person name="Haridas S."/>
            <person name="Labutti K."/>
            <person name="Lindquist E."/>
            <person name="Lipzen A."/>
            <person name="Khouja H.-R."/>
            <person name="Murat C."/>
            <person name="Ohm R."/>
            <person name="Olson A."/>
            <person name="Spatafora J."/>
            <person name="Veneault-Fourrey C."/>
            <person name="Henrissat B."/>
            <person name="Grigoriev I."/>
            <person name="Martin F."/>
            <person name="Perotto S."/>
        </authorList>
    </citation>
    <scope>NUCLEOTIDE SEQUENCE [LARGE SCALE GENOMIC DNA]</scope>
    <source>
        <strain evidence="4 5">E</strain>
    </source>
</reference>
<dbReference type="EMBL" id="KZ613740">
    <property type="protein sequence ID" value="PMD67099.1"/>
    <property type="molecule type" value="Genomic_DNA"/>
</dbReference>
<protein>
    <recommendedName>
        <fullName evidence="3">Acyltransferase 3 domain-containing protein</fullName>
    </recommendedName>
</protein>
<dbReference type="Pfam" id="PF01757">
    <property type="entry name" value="Acyl_transf_3"/>
    <property type="match status" value="1"/>
</dbReference>